<dbReference type="Proteomes" id="UP000503330">
    <property type="component" value="Chromosome"/>
</dbReference>
<protein>
    <submittedName>
        <fullName evidence="2">GNAT family N-acetyltransferase</fullName>
    </submittedName>
</protein>
<dbReference type="Gene3D" id="3.40.630.30">
    <property type="match status" value="1"/>
</dbReference>
<proteinExistence type="predicted"/>
<name>A0AAP9MJ20_CLOIN</name>
<organism evidence="2 3">
    <name type="scientific">Clostridium innocuum</name>
    <dbReference type="NCBI Taxonomy" id="1522"/>
    <lineage>
        <taxon>Bacteria</taxon>
        <taxon>Bacillati</taxon>
        <taxon>Bacillota</taxon>
        <taxon>Clostridia</taxon>
        <taxon>Eubacteriales</taxon>
        <taxon>Clostridiaceae</taxon>
        <taxon>Clostridium</taxon>
    </lineage>
</organism>
<feature type="domain" description="N-acetyltransferase" evidence="1">
    <location>
        <begin position="1"/>
        <end position="121"/>
    </location>
</feature>
<dbReference type="EMBL" id="CP048838">
    <property type="protein sequence ID" value="QJA05075.1"/>
    <property type="molecule type" value="Genomic_DNA"/>
</dbReference>
<dbReference type="InterPro" id="IPR016181">
    <property type="entry name" value="Acyl_CoA_acyltransferase"/>
</dbReference>
<dbReference type="PROSITE" id="PS51186">
    <property type="entry name" value="GNAT"/>
    <property type="match status" value="1"/>
</dbReference>
<accession>A0AAP9MJ20</accession>
<evidence type="ECO:0000313" key="2">
    <source>
        <dbReference type="EMBL" id="QJA05075.1"/>
    </source>
</evidence>
<dbReference type="AlphaFoldDB" id="A0AAP9MJ20"/>
<dbReference type="Pfam" id="PF13302">
    <property type="entry name" value="Acetyltransf_3"/>
    <property type="match status" value="1"/>
</dbReference>
<evidence type="ECO:0000259" key="1">
    <source>
        <dbReference type="PROSITE" id="PS51186"/>
    </source>
</evidence>
<dbReference type="GO" id="GO:0016747">
    <property type="term" value="F:acyltransferase activity, transferring groups other than amino-acyl groups"/>
    <property type="evidence" value="ECO:0007669"/>
    <property type="project" value="InterPro"/>
</dbReference>
<sequence length="121" mass="14315">MTLTLKEKWHRYICEEEYIGYEFYLDDLLCGDGYVYIGTKEINRFGNLGYHILEEYQHRGYATTACHKLIAILQSKHLNKIYIMVDKDNVYSNKLCKRIGGMLVSEIKDGCSHKYKYQLEL</sequence>
<dbReference type="GeneID" id="61928438"/>
<reference evidence="2 3" key="1">
    <citation type="submission" date="2020-02" db="EMBL/GenBank/DDBJ databases">
        <authorList>
            <person name="Kociolek L.K."/>
            <person name="Ozer E.A."/>
        </authorList>
    </citation>
    <scope>NUCLEOTIDE SEQUENCE [LARGE SCALE GENOMIC DNA]</scope>
    <source>
        <strain evidence="2 3">ATCC 14501</strain>
    </source>
</reference>
<evidence type="ECO:0000313" key="3">
    <source>
        <dbReference type="Proteomes" id="UP000503330"/>
    </source>
</evidence>
<dbReference type="SUPFAM" id="SSF55729">
    <property type="entry name" value="Acyl-CoA N-acyltransferases (Nat)"/>
    <property type="match status" value="1"/>
</dbReference>
<dbReference type="InterPro" id="IPR000182">
    <property type="entry name" value="GNAT_dom"/>
</dbReference>
<dbReference type="RefSeq" id="WP_002606627.1">
    <property type="nucleotide sequence ID" value="NZ_BAAACC010000014.1"/>
</dbReference>
<gene>
    <name evidence="2" type="ORF">G4D54_22835</name>
</gene>